<proteinExistence type="predicted"/>
<protein>
    <submittedName>
        <fullName evidence="1">Uncharacterized protein</fullName>
    </submittedName>
</protein>
<evidence type="ECO:0000313" key="2">
    <source>
        <dbReference type="Proteomes" id="UP000318878"/>
    </source>
</evidence>
<dbReference type="EMBL" id="SJPF01000003">
    <property type="protein sequence ID" value="TWT33423.1"/>
    <property type="molecule type" value="Genomic_DNA"/>
</dbReference>
<reference evidence="1 2" key="1">
    <citation type="submission" date="2019-02" db="EMBL/GenBank/DDBJ databases">
        <title>Deep-cultivation of Planctomycetes and their phenomic and genomic characterization uncovers novel biology.</title>
        <authorList>
            <person name="Wiegand S."/>
            <person name="Jogler M."/>
            <person name="Boedeker C."/>
            <person name="Pinto D."/>
            <person name="Vollmers J."/>
            <person name="Rivas-Marin E."/>
            <person name="Kohn T."/>
            <person name="Peeters S.H."/>
            <person name="Heuer A."/>
            <person name="Rast P."/>
            <person name="Oberbeckmann S."/>
            <person name="Bunk B."/>
            <person name="Jeske O."/>
            <person name="Meyerdierks A."/>
            <person name="Storesund J.E."/>
            <person name="Kallscheuer N."/>
            <person name="Luecker S."/>
            <person name="Lage O.M."/>
            <person name="Pohl T."/>
            <person name="Merkel B.J."/>
            <person name="Hornburger P."/>
            <person name="Mueller R.-W."/>
            <person name="Bruemmer F."/>
            <person name="Labrenz M."/>
            <person name="Spormann A.M."/>
            <person name="Op Den Camp H."/>
            <person name="Overmann J."/>
            <person name="Amann R."/>
            <person name="Jetten M.S.M."/>
            <person name="Mascher T."/>
            <person name="Medema M.H."/>
            <person name="Devos D.P."/>
            <person name="Kaster A.-K."/>
            <person name="Ovreas L."/>
            <person name="Rohde M."/>
            <person name="Galperin M.Y."/>
            <person name="Jogler C."/>
        </authorList>
    </citation>
    <scope>NUCLEOTIDE SEQUENCE [LARGE SCALE GENOMIC DNA]</scope>
    <source>
        <strain evidence="1 2">Enr8</strain>
    </source>
</reference>
<name>A0A5C5V646_9BACT</name>
<comment type="caution">
    <text evidence="1">The sequence shown here is derived from an EMBL/GenBank/DDBJ whole genome shotgun (WGS) entry which is preliminary data.</text>
</comment>
<keyword evidence="2" id="KW-1185">Reference proteome</keyword>
<dbReference type="Proteomes" id="UP000318878">
    <property type="component" value="Unassembled WGS sequence"/>
</dbReference>
<evidence type="ECO:0000313" key="1">
    <source>
        <dbReference type="EMBL" id="TWT33423.1"/>
    </source>
</evidence>
<organism evidence="1 2">
    <name type="scientific">Blastopirellula retiformator</name>
    <dbReference type="NCBI Taxonomy" id="2527970"/>
    <lineage>
        <taxon>Bacteria</taxon>
        <taxon>Pseudomonadati</taxon>
        <taxon>Planctomycetota</taxon>
        <taxon>Planctomycetia</taxon>
        <taxon>Pirellulales</taxon>
        <taxon>Pirellulaceae</taxon>
        <taxon>Blastopirellula</taxon>
    </lineage>
</organism>
<sequence>MMSGRICFIGLDAPQNAYFLSQVPGAVVAHEMLPKIVVQQGRLLVDASSGFGMTAVSKVVFHGIFEHDHDLIAGLAVWGGPCLPNAKAMMDCRLKLPCLVRALRFSEFAAPARGFASAGATYFAESNHVAKWGDWHCGENKQEFSGDWQADESSIVEPFLAGGAVRVVVIGDQF</sequence>
<accession>A0A5C5V646</accession>
<gene>
    <name evidence="1" type="ORF">Enr8_32540</name>
</gene>
<dbReference type="AlphaFoldDB" id="A0A5C5V646"/>